<evidence type="ECO:0000313" key="2">
    <source>
        <dbReference type="EMBL" id="KAJ4444932.1"/>
    </source>
</evidence>
<evidence type="ECO:0000256" key="1">
    <source>
        <dbReference type="SAM" id="MobiDB-lite"/>
    </source>
</evidence>
<comment type="caution">
    <text evidence="2">The sequence shown here is derived from an EMBL/GenBank/DDBJ whole genome shotgun (WGS) entry which is preliminary data.</text>
</comment>
<proteinExistence type="predicted"/>
<evidence type="ECO:0000313" key="3">
    <source>
        <dbReference type="Proteomes" id="UP001148838"/>
    </source>
</evidence>
<gene>
    <name evidence="2" type="ORF">ANN_06731</name>
</gene>
<organism evidence="2 3">
    <name type="scientific">Periplaneta americana</name>
    <name type="common">American cockroach</name>
    <name type="synonym">Blatta americana</name>
    <dbReference type="NCBI Taxonomy" id="6978"/>
    <lineage>
        <taxon>Eukaryota</taxon>
        <taxon>Metazoa</taxon>
        <taxon>Ecdysozoa</taxon>
        <taxon>Arthropoda</taxon>
        <taxon>Hexapoda</taxon>
        <taxon>Insecta</taxon>
        <taxon>Pterygota</taxon>
        <taxon>Neoptera</taxon>
        <taxon>Polyneoptera</taxon>
        <taxon>Dictyoptera</taxon>
        <taxon>Blattodea</taxon>
        <taxon>Blattoidea</taxon>
        <taxon>Blattidae</taxon>
        <taxon>Blattinae</taxon>
        <taxon>Periplaneta</taxon>
    </lineage>
</organism>
<name>A0ABQ8TGS2_PERAM</name>
<keyword evidence="3" id="KW-1185">Reference proteome</keyword>
<feature type="region of interest" description="Disordered" evidence="1">
    <location>
        <begin position="54"/>
        <end position="73"/>
    </location>
</feature>
<dbReference type="Proteomes" id="UP001148838">
    <property type="component" value="Unassembled WGS sequence"/>
</dbReference>
<reference evidence="2 3" key="1">
    <citation type="journal article" date="2022" name="Allergy">
        <title>Genome assembly and annotation of Periplaneta americana reveal a comprehensive cockroach allergen profile.</title>
        <authorList>
            <person name="Wang L."/>
            <person name="Xiong Q."/>
            <person name="Saelim N."/>
            <person name="Wang L."/>
            <person name="Nong W."/>
            <person name="Wan A.T."/>
            <person name="Shi M."/>
            <person name="Liu X."/>
            <person name="Cao Q."/>
            <person name="Hui J.H.L."/>
            <person name="Sookrung N."/>
            <person name="Leung T.F."/>
            <person name="Tungtrongchitr A."/>
            <person name="Tsui S.K.W."/>
        </authorList>
    </citation>
    <scope>NUCLEOTIDE SEQUENCE [LARGE SCALE GENOMIC DNA]</scope>
    <source>
        <strain evidence="2">PWHHKU_190912</strain>
    </source>
</reference>
<protein>
    <submittedName>
        <fullName evidence="2">Uncharacterized protein</fullName>
    </submittedName>
</protein>
<sequence>MRREKHAFDLATIKLPVKHKTPRPIKASKLKDIKELLKYVPPIHHAFFNTLTSDADQEGHDHENDGFDIPDCV</sequence>
<dbReference type="EMBL" id="JAJSOF020000011">
    <property type="protein sequence ID" value="KAJ4444932.1"/>
    <property type="molecule type" value="Genomic_DNA"/>
</dbReference>
<accession>A0ABQ8TGS2</accession>